<dbReference type="Proteomes" id="UP001156641">
    <property type="component" value="Unassembled WGS sequence"/>
</dbReference>
<dbReference type="InterPro" id="IPR041726">
    <property type="entry name" value="ACAD10_11_N"/>
</dbReference>
<organism evidence="2 3">
    <name type="scientific">Acidocella aquatica</name>
    <dbReference type="NCBI Taxonomy" id="1922313"/>
    <lineage>
        <taxon>Bacteria</taxon>
        <taxon>Pseudomonadati</taxon>
        <taxon>Pseudomonadota</taxon>
        <taxon>Alphaproteobacteria</taxon>
        <taxon>Acetobacterales</taxon>
        <taxon>Acidocellaceae</taxon>
        <taxon>Acidocella</taxon>
    </lineage>
</organism>
<evidence type="ECO:0000313" key="3">
    <source>
        <dbReference type="Proteomes" id="UP001156641"/>
    </source>
</evidence>
<dbReference type="CDD" id="cd05154">
    <property type="entry name" value="ACAD10_11_N-like"/>
    <property type="match status" value="1"/>
</dbReference>
<evidence type="ECO:0000259" key="1">
    <source>
        <dbReference type="Pfam" id="PF01636"/>
    </source>
</evidence>
<name>A0ABQ6A1S5_9PROT</name>
<dbReference type="Gene3D" id="3.90.1200.10">
    <property type="match status" value="1"/>
</dbReference>
<keyword evidence="3" id="KW-1185">Reference proteome</keyword>
<feature type="domain" description="Aminoglycoside phosphotransferase" evidence="1">
    <location>
        <begin position="106"/>
        <end position="312"/>
    </location>
</feature>
<dbReference type="RefSeq" id="WP_284257123.1">
    <property type="nucleotide sequence ID" value="NZ_BSOS01000024.1"/>
</dbReference>
<dbReference type="SUPFAM" id="SSF56112">
    <property type="entry name" value="Protein kinase-like (PK-like)"/>
    <property type="match status" value="1"/>
</dbReference>
<dbReference type="EMBL" id="BSOS01000024">
    <property type="protein sequence ID" value="GLR66429.1"/>
    <property type="molecule type" value="Genomic_DNA"/>
</dbReference>
<evidence type="ECO:0000313" key="2">
    <source>
        <dbReference type="EMBL" id="GLR66429.1"/>
    </source>
</evidence>
<gene>
    <name evidence="2" type="ORF">GCM10010909_11090</name>
</gene>
<dbReference type="PANTHER" id="PTHR21310:SF57">
    <property type="entry name" value="BLR2944 PROTEIN"/>
    <property type="match status" value="1"/>
</dbReference>
<sequence>MGHIAFTANPDKDRPSPEWISHLRRRYAIEPQVDRLLTRKMELRAGPGYETVPLDRLSAGVESLIRSNIGNDFKLADARWLSGGASKLQMAFTLEWQRPGVGFEKTPMVLRMEPAESIVATSRLREFQLIKAVGGTVPVPPVFWCDEDGVHLPYPALVYGFATGVTKPAASTSGVSGSNTSLPPDVAAALSPQFITQLAAIHNLDYHGLDLSAFTAPMPGTQCADWGVDWWERVWEEDADEDIPLLRLAAGWLRRNAPSLEKPSLVHGDYRLGNFLFTEHDMRITAHLDWELGRIGDRHQDLAWTTNAAFKTFAADGKTQLVCSMLPEPEFFEQYQKAAGVTVNPRTLHWYKIYNSFSLAILMLGTGYRIARNAKTHQDVLVTYLMGIGHVIINEMREQLEQGF</sequence>
<dbReference type="InterPro" id="IPR011009">
    <property type="entry name" value="Kinase-like_dom_sf"/>
</dbReference>
<reference evidence="3" key="1">
    <citation type="journal article" date="2019" name="Int. J. Syst. Evol. Microbiol.">
        <title>The Global Catalogue of Microorganisms (GCM) 10K type strain sequencing project: providing services to taxonomists for standard genome sequencing and annotation.</title>
        <authorList>
            <consortium name="The Broad Institute Genomics Platform"/>
            <consortium name="The Broad Institute Genome Sequencing Center for Infectious Disease"/>
            <person name="Wu L."/>
            <person name="Ma J."/>
        </authorList>
    </citation>
    <scope>NUCLEOTIDE SEQUENCE [LARGE SCALE GENOMIC DNA]</scope>
    <source>
        <strain evidence="3">NBRC 112502</strain>
    </source>
</reference>
<dbReference type="Pfam" id="PF01636">
    <property type="entry name" value="APH"/>
    <property type="match status" value="1"/>
</dbReference>
<dbReference type="PANTHER" id="PTHR21310">
    <property type="entry name" value="AMINOGLYCOSIDE PHOSPHOTRANSFERASE-RELATED-RELATED"/>
    <property type="match status" value="1"/>
</dbReference>
<protein>
    <recommendedName>
        <fullName evidence="1">Aminoglycoside phosphotransferase domain-containing protein</fullName>
    </recommendedName>
</protein>
<accession>A0ABQ6A1S5</accession>
<dbReference type="Gene3D" id="3.30.200.20">
    <property type="entry name" value="Phosphorylase Kinase, domain 1"/>
    <property type="match status" value="1"/>
</dbReference>
<proteinExistence type="predicted"/>
<comment type="caution">
    <text evidence="2">The sequence shown here is derived from an EMBL/GenBank/DDBJ whole genome shotgun (WGS) entry which is preliminary data.</text>
</comment>
<dbReference type="InterPro" id="IPR002575">
    <property type="entry name" value="Aminoglycoside_PTrfase"/>
</dbReference>
<dbReference type="InterPro" id="IPR051678">
    <property type="entry name" value="AGP_Transferase"/>
</dbReference>